<comment type="caution">
    <text evidence="10">The sequence shown here is derived from an EMBL/GenBank/DDBJ whole genome shotgun (WGS) entry which is preliminary data.</text>
</comment>
<dbReference type="EC" id="3.4.21.105" evidence="10"/>
<dbReference type="Gene3D" id="1.20.1540.10">
    <property type="entry name" value="Rhomboid-like"/>
    <property type="match status" value="1"/>
</dbReference>
<sequence>MSQWLVVYSFPLSKNLSALARFIQRYQLPLRITEEKNRQLLLTPDANLAEVLKPLLQRWDLGEIDLDRVQLQRTQQPNISEANVKAITNTAELARQPEKSPADNPSRKQVFVLPSFPLDKTPISLLLIALCFLGWFLQINNFSSALLIYPDQTGSALSQSSLAWHLQRGEWWRLLTPAMVHFSLSHALFNALGIWILGRPLEARGGSIIYIILVMLGALASNVSQYLWEPGVLFGGMSGVVYALVGFALVLQRMESTWRDIPPGILTVALVWLILCALGIVTFFTGIGVANAAHIGGFFSGLLMALVYCIFGGARKFSANSIASRKM</sequence>
<dbReference type="PANTHER" id="PTHR43731">
    <property type="entry name" value="RHOMBOID PROTEASE"/>
    <property type="match status" value="1"/>
</dbReference>
<keyword evidence="10" id="KW-0645">Protease</keyword>
<dbReference type="Gene3D" id="3.30.70.2080">
    <property type="match status" value="1"/>
</dbReference>
<feature type="transmembrane region" description="Helical" evidence="7">
    <location>
        <begin position="174"/>
        <end position="196"/>
    </location>
</feature>
<evidence type="ECO:0000256" key="7">
    <source>
        <dbReference type="SAM" id="Phobius"/>
    </source>
</evidence>
<gene>
    <name evidence="10" type="ORF">ACCI49_02940</name>
</gene>
<dbReference type="SUPFAM" id="SSF144091">
    <property type="entry name" value="Rhomboid-like"/>
    <property type="match status" value="1"/>
</dbReference>
<organism evidence="10 11">
    <name type="scientific">Microbulbifer epialgicus</name>
    <dbReference type="NCBI Taxonomy" id="393907"/>
    <lineage>
        <taxon>Bacteria</taxon>
        <taxon>Pseudomonadati</taxon>
        <taxon>Pseudomonadota</taxon>
        <taxon>Gammaproteobacteria</taxon>
        <taxon>Cellvibrionales</taxon>
        <taxon>Microbulbiferaceae</taxon>
        <taxon>Microbulbifer</taxon>
    </lineage>
</organism>
<dbReference type="GO" id="GO:0008233">
    <property type="term" value="F:peptidase activity"/>
    <property type="evidence" value="ECO:0007669"/>
    <property type="project" value="UniProtKB-KW"/>
</dbReference>
<keyword evidence="6 7" id="KW-0472">Membrane</keyword>
<feature type="transmembrane region" description="Helical" evidence="7">
    <location>
        <begin position="293"/>
        <end position="311"/>
    </location>
</feature>
<dbReference type="GO" id="GO:0006508">
    <property type="term" value="P:proteolysis"/>
    <property type="evidence" value="ECO:0007669"/>
    <property type="project" value="UniProtKB-KW"/>
</dbReference>
<evidence type="ECO:0000256" key="1">
    <source>
        <dbReference type="ARBA" id="ARBA00004141"/>
    </source>
</evidence>
<dbReference type="EMBL" id="JBGMEK010000003">
    <property type="protein sequence ID" value="MFA0809864.1"/>
    <property type="molecule type" value="Genomic_DNA"/>
</dbReference>
<accession>A0ABV4NV32</accession>
<evidence type="ECO:0000256" key="2">
    <source>
        <dbReference type="ARBA" id="ARBA00009045"/>
    </source>
</evidence>
<name>A0ABV4NV32_9GAMM</name>
<dbReference type="RefSeq" id="WP_371837479.1">
    <property type="nucleotide sequence ID" value="NZ_JBGMEK010000003.1"/>
</dbReference>
<feature type="domain" description="Rhomboid protease N-terminal" evidence="9">
    <location>
        <begin position="3"/>
        <end position="66"/>
    </location>
</feature>
<evidence type="ECO:0000313" key="10">
    <source>
        <dbReference type="EMBL" id="MFA0809864.1"/>
    </source>
</evidence>
<feature type="transmembrane region" description="Helical" evidence="7">
    <location>
        <begin position="263"/>
        <end position="287"/>
    </location>
</feature>
<dbReference type="InterPro" id="IPR031976">
    <property type="entry name" value="NRho"/>
</dbReference>
<keyword evidence="4 10" id="KW-0378">Hydrolase</keyword>
<keyword evidence="3 7" id="KW-0812">Transmembrane</keyword>
<feature type="domain" description="Peptidase S54 rhomboid" evidence="8">
    <location>
        <begin position="169"/>
        <end position="309"/>
    </location>
</feature>
<dbReference type="InterPro" id="IPR035952">
    <property type="entry name" value="Rhomboid-like_sf"/>
</dbReference>
<feature type="transmembrane region" description="Helical" evidence="7">
    <location>
        <begin position="125"/>
        <end position="149"/>
    </location>
</feature>
<evidence type="ECO:0000256" key="3">
    <source>
        <dbReference type="ARBA" id="ARBA00022692"/>
    </source>
</evidence>
<proteinExistence type="inferred from homology"/>
<dbReference type="Pfam" id="PF01694">
    <property type="entry name" value="Rhomboid"/>
    <property type="match status" value="1"/>
</dbReference>
<evidence type="ECO:0000256" key="6">
    <source>
        <dbReference type="ARBA" id="ARBA00023136"/>
    </source>
</evidence>
<evidence type="ECO:0000313" key="11">
    <source>
        <dbReference type="Proteomes" id="UP001569428"/>
    </source>
</evidence>
<dbReference type="InterPro" id="IPR022764">
    <property type="entry name" value="Peptidase_S54_rhomboid_dom"/>
</dbReference>
<dbReference type="Pfam" id="PF16733">
    <property type="entry name" value="NRho"/>
    <property type="match status" value="1"/>
</dbReference>
<dbReference type="Proteomes" id="UP001569428">
    <property type="component" value="Unassembled WGS sequence"/>
</dbReference>
<evidence type="ECO:0000256" key="4">
    <source>
        <dbReference type="ARBA" id="ARBA00022801"/>
    </source>
</evidence>
<evidence type="ECO:0000259" key="8">
    <source>
        <dbReference type="Pfam" id="PF01694"/>
    </source>
</evidence>
<evidence type="ECO:0000256" key="5">
    <source>
        <dbReference type="ARBA" id="ARBA00022989"/>
    </source>
</evidence>
<dbReference type="InterPro" id="IPR038244">
    <property type="entry name" value="NRho_sf"/>
</dbReference>
<comment type="subcellular location">
    <subcellularLocation>
        <location evidence="1">Membrane</location>
        <topology evidence="1">Multi-pass membrane protein</topology>
    </subcellularLocation>
</comment>
<keyword evidence="5 7" id="KW-1133">Transmembrane helix</keyword>
<comment type="similarity">
    <text evidence="2">Belongs to the peptidase S54 family.</text>
</comment>
<feature type="transmembrane region" description="Helical" evidence="7">
    <location>
        <begin position="208"/>
        <end position="227"/>
    </location>
</feature>
<keyword evidence="11" id="KW-1185">Reference proteome</keyword>
<protein>
    <submittedName>
        <fullName evidence="10">Rhomboid family intramembrane serine protease</fullName>
        <ecNumber evidence="10">3.4.21.105</ecNumber>
    </submittedName>
</protein>
<feature type="transmembrane region" description="Helical" evidence="7">
    <location>
        <begin position="233"/>
        <end position="251"/>
    </location>
</feature>
<reference evidence="10 11" key="1">
    <citation type="submission" date="2024-08" db="EMBL/GenBank/DDBJ databases">
        <authorList>
            <person name="Ishaq N."/>
        </authorList>
    </citation>
    <scope>NUCLEOTIDE SEQUENCE [LARGE SCALE GENOMIC DNA]</scope>
    <source>
        <strain evidence="10 11">DSM 18651</strain>
    </source>
</reference>
<dbReference type="InterPro" id="IPR050925">
    <property type="entry name" value="Rhomboid_protease_S54"/>
</dbReference>
<dbReference type="PANTHER" id="PTHR43731:SF14">
    <property type="entry name" value="PRESENILIN-ASSOCIATED RHOMBOID-LIKE PROTEIN, MITOCHONDRIAL"/>
    <property type="match status" value="1"/>
</dbReference>
<evidence type="ECO:0000259" key="9">
    <source>
        <dbReference type="Pfam" id="PF16733"/>
    </source>
</evidence>